<dbReference type="EMBL" id="BGZK01003733">
    <property type="protein sequence ID" value="GBP04108.1"/>
    <property type="molecule type" value="Genomic_DNA"/>
</dbReference>
<evidence type="ECO:0000313" key="3">
    <source>
        <dbReference type="Proteomes" id="UP000299102"/>
    </source>
</evidence>
<evidence type="ECO:0000313" key="2">
    <source>
        <dbReference type="EMBL" id="GBP04108.1"/>
    </source>
</evidence>
<name>A0A4C1SS91_EUMVA</name>
<keyword evidence="3" id="KW-1185">Reference proteome</keyword>
<feature type="compositionally biased region" description="Basic and acidic residues" evidence="1">
    <location>
        <begin position="97"/>
        <end position="113"/>
    </location>
</feature>
<dbReference type="OrthoDB" id="6375801at2759"/>
<dbReference type="Proteomes" id="UP000299102">
    <property type="component" value="Unassembled WGS sequence"/>
</dbReference>
<feature type="region of interest" description="Disordered" evidence="1">
    <location>
        <begin position="85"/>
        <end position="113"/>
    </location>
</feature>
<reference evidence="2 3" key="1">
    <citation type="journal article" date="2019" name="Commun. Biol.">
        <title>The bagworm genome reveals a unique fibroin gene that provides high tensile strength.</title>
        <authorList>
            <person name="Kono N."/>
            <person name="Nakamura H."/>
            <person name="Ohtoshi R."/>
            <person name="Tomita M."/>
            <person name="Numata K."/>
            <person name="Arakawa K."/>
        </authorList>
    </citation>
    <scope>NUCLEOTIDE SEQUENCE [LARGE SCALE GENOMIC DNA]</scope>
</reference>
<evidence type="ECO:0000256" key="1">
    <source>
        <dbReference type="SAM" id="MobiDB-lite"/>
    </source>
</evidence>
<protein>
    <submittedName>
        <fullName evidence="2">Uncharacterized protein</fullName>
    </submittedName>
</protein>
<accession>A0A4C1SS91</accession>
<proteinExistence type="predicted"/>
<comment type="caution">
    <text evidence="2">The sequence shown here is derived from an EMBL/GenBank/DDBJ whole genome shotgun (WGS) entry which is preliminary data.</text>
</comment>
<gene>
    <name evidence="2" type="ORF">EVAR_96998_1</name>
</gene>
<dbReference type="AlphaFoldDB" id="A0A4C1SS91"/>
<sequence length="126" mass="14688">MATLPFSLPPYHSDLNPIEMARIKGHVASKNWYTISLDMIEVQSGTAVGLYECFKQMLTQKNMPAHNMDTVYCKTLCNIDMPLTPAEKQRRYRERRKNNPEKDAESKEKIERDTIANKRLVRFDHS</sequence>
<organism evidence="2 3">
    <name type="scientific">Eumeta variegata</name>
    <name type="common">Bagworm moth</name>
    <name type="synonym">Eumeta japonica</name>
    <dbReference type="NCBI Taxonomy" id="151549"/>
    <lineage>
        <taxon>Eukaryota</taxon>
        <taxon>Metazoa</taxon>
        <taxon>Ecdysozoa</taxon>
        <taxon>Arthropoda</taxon>
        <taxon>Hexapoda</taxon>
        <taxon>Insecta</taxon>
        <taxon>Pterygota</taxon>
        <taxon>Neoptera</taxon>
        <taxon>Endopterygota</taxon>
        <taxon>Lepidoptera</taxon>
        <taxon>Glossata</taxon>
        <taxon>Ditrysia</taxon>
        <taxon>Tineoidea</taxon>
        <taxon>Psychidae</taxon>
        <taxon>Oiketicinae</taxon>
        <taxon>Eumeta</taxon>
    </lineage>
</organism>